<evidence type="ECO:0000313" key="13">
    <source>
        <dbReference type="Proteomes" id="UP001237011"/>
    </source>
</evidence>
<dbReference type="RefSeq" id="WP_305938315.1">
    <property type="nucleotide sequence ID" value="NZ_CP132191.1"/>
</dbReference>
<proteinExistence type="inferred from homology"/>
<dbReference type="SUPFAM" id="SSF52141">
    <property type="entry name" value="Uracil-DNA glycosylase-like"/>
    <property type="match status" value="1"/>
</dbReference>
<dbReference type="PANTHER" id="PTHR11264:SF0">
    <property type="entry name" value="URACIL-DNA GLYCOSYLASE"/>
    <property type="match status" value="1"/>
</dbReference>
<dbReference type="InterPro" id="IPR036895">
    <property type="entry name" value="Uracil-DNA_glycosylase-like_sf"/>
</dbReference>
<dbReference type="EC" id="3.2.2.27" evidence="4 8"/>
<dbReference type="NCBIfam" id="NF003592">
    <property type="entry name" value="PRK05254.1-5"/>
    <property type="match status" value="1"/>
</dbReference>
<accession>A0ABY9HBB1</accession>
<evidence type="ECO:0000256" key="3">
    <source>
        <dbReference type="ARBA" id="ARBA00008184"/>
    </source>
</evidence>
<evidence type="ECO:0000256" key="8">
    <source>
        <dbReference type="HAMAP-Rule" id="MF_00148"/>
    </source>
</evidence>
<evidence type="ECO:0000256" key="9">
    <source>
        <dbReference type="PROSITE-ProRule" id="PRU10072"/>
    </source>
</evidence>
<evidence type="ECO:0000256" key="2">
    <source>
        <dbReference type="ARBA" id="ARBA00002631"/>
    </source>
</evidence>
<dbReference type="CDD" id="cd10027">
    <property type="entry name" value="UDG-F1-like"/>
    <property type="match status" value="1"/>
</dbReference>
<dbReference type="Gene3D" id="3.40.470.10">
    <property type="entry name" value="Uracil-DNA glycosylase-like domain"/>
    <property type="match status" value="1"/>
</dbReference>
<gene>
    <name evidence="8" type="primary">ung</name>
    <name evidence="12" type="ORF">Q8852_01975</name>
</gene>
<dbReference type="SMART" id="SM00987">
    <property type="entry name" value="UreE_C"/>
    <property type="match status" value="1"/>
</dbReference>
<dbReference type="GO" id="GO:0004844">
    <property type="term" value="F:uracil DNA N-glycosylase activity"/>
    <property type="evidence" value="ECO:0007669"/>
    <property type="project" value="UniProtKB-EC"/>
</dbReference>
<evidence type="ECO:0000256" key="10">
    <source>
        <dbReference type="RuleBase" id="RU003780"/>
    </source>
</evidence>
<evidence type="ECO:0000256" key="1">
    <source>
        <dbReference type="ARBA" id="ARBA00001400"/>
    </source>
</evidence>
<dbReference type="PROSITE" id="PS00130">
    <property type="entry name" value="U_DNA_GLYCOSYLASE"/>
    <property type="match status" value="1"/>
</dbReference>
<dbReference type="EMBL" id="CP132191">
    <property type="protein sequence ID" value="WLP85892.1"/>
    <property type="molecule type" value="Genomic_DNA"/>
</dbReference>
<feature type="active site" description="Proton acceptor" evidence="8 9">
    <location>
        <position position="61"/>
    </location>
</feature>
<evidence type="ECO:0000313" key="12">
    <source>
        <dbReference type="EMBL" id="WLP85892.1"/>
    </source>
</evidence>
<keyword evidence="13" id="KW-1185">Reference proteome</keyword>
<keyword evidence="6 8" id="KW-0378">Hydrolase</keyword>
<feature type="domain" description="Uracil-DNA glycosylase-like" evidence="11">
    <location>
        <begin position="45"/>
        <end position="205"/>
    </location>
</feature>
<evidence type="ECO:0000256" key="6">
    <source>
        <dbReference type="ARBA" id="ARBA00022801"/>
    </source>
</evidence>
<dbReference type="InterPro" id="IPR002043">
    <property type="entry name" value="UDG_fam1"/>
</dbReference>
<comment type="catalytic activity">
    <reaction evidence="1 8 10">
        <text>Hydrolyzes single-stranded DNA or mismatched double-stranded DNA and polynucleotides, releasing free uracil.</text>
        <dbReference type="EC" id="3.2.2.27"/>
    </reaction>
</comment>
<comment type="similarity">
    <text evidence="3 8 10">Belongs to the uracil-DNA glycosylase (UDG) superfamily. UNG family.</text>
</comment>
<keyword evidence="12" id="KW-0326">Glycosidase</keyword>
<dbReference type="SMART" id="SM00986">
    <property type="entry name" value="UDG"/>
    <property type="match status" value="1"/>
</dbReference>
<comment type="function">
    <text evidence="2 8 10">Excises uracil residues from the DNA which can arise as a result of misincorporation of dUMP residues by DNA polymerase or due to deamination of cytosine.</text>
</comment>
<dbReference type="PANTHER" id="PTHR11264">
    <property type="entry name" value="URACIL-DNA GLYCOSYLASE"/>
    <property type="match status" value="1"/>
</dbReference>
<dbReference type="Pfam" id="PF03167">
    <property type="entry name" value="UDG"/>
    <property type="match status" value="1"/>
</dbReference>
<dbReference type="InterPro" id="IPR018085">
    <property type="entry name" value="Ura-DNA_Glyclase_AS"/>
</dbReference>
<comment type="subcellular location">
    <subcellularLocation>
        <location evidence="8">Cytoplasm</location>
    </subcellularLocation>
</comment>
<keyword evidence="5 8" id="KW-0227">DNA damage</keyword>
<name>A0ABY9HBB1_9MOLU</name>
<evidence type="ECO:0000256" key="5">
    <source>
        <dbReference type="ARBA" id="ARBA00022763"/>
    </source>
</evidence>
<organism evidence="12 13">
    <name type="scientific">Mycoplasma seminis</name>
    <dbReference type="NCBI Taxonomy" id="512749"/>
    <lineage>
        <taxon>Bacteria</taxon>
        <taxon>Bacillati</taxon>
        <taxon>Mycoplasmatota</taxon>
        <taxon>Mollicutes</taxon>
        <taxon>Mycoplasmataceae</taxon>
        <taxon>Mycoplasma</taxon>
    </lineage>
</organism>
<dbReference type="HAMAP" id="MF_00148">
    <property type="entry name" value="UDG"/>
    <property type="match status" value="1"/>
</dbReference>
<evidence type="ECO:0000259" key="11">
    <source>
        <dbReference type="SMART" id="SM00986"/>
    </source>
</evidence>
<keyword evidence="8" id="KW-0963">Cytoplasm</keyword>
<evidence type="ECO:0000256" key="4">
    <source>
        <dbReference type="ARBA" id="ARBA00012030"/>
    </source>
</evidence>
<protein>
    <recommendedName>
        <fullName evidence="4 8">Uracil-DNA glycosylase</fullName>
        <shortName evidence="8">UDG</shortName>
        <ecNumber evidence="4 8">3.2.2.27</ecNumber>
    </recommendedName>
</protein>
<dbReference type="NCBIfam" id="TIGR00628">
    <property type="entry name" value="ung"/>
    <property type="match status" value="1"/>
</dbReference>
<sequence>MKDSFLNILQQEGKKPYFEIIINKLEIAEKEAQVLPEQINMFRAFDFFQVHETKVVILGQDPYHTVGYADGLAFSTGNGKITPSLRNVFAEIKKDYPQANLSDTSLISWAKQGVLLLNTVLTVSEGKTNSHKDFGWDKFTKEVLLQVVRQNPDVIILALGKQAEKFIADLPINKENIIVTSHPSPYSYKKGFENSHVFKQVNDKLIEKGIKAISWDTAKED</sequence>
<keyword evidence="7 8" id="KW-0234">DNA repair</keyword>
<evidence type="ECO:0000256" key="7">
    <source>
        <dbReference type="ARBA" id="ARBA00023204"/>
    </source>
</evidence>
<dbReference type="InterPro" id="IPR005122">
    <property type="entry name" value="Uracil-DNA_glycosylase-like"/>
</dbReference>
<dbReference type="NCBIfam" id="NF003588">
    <property type="entry name" value="PRK05254.1-1"/>
    <property type="match status" value="1"/>
</dbReference>
<reference evidence="12" key="1">
    <citation type="submission" date="2023-08" db="EMBL/GenBank/DDBJ databases">
        <title>Complete genome sequence of Mycoplasma seminis 2200.</title>
        <authorList>
            <person name="Spergser J."/>
        </authorList>
    </citation>
    <scope>NUCLEOTIDE SEQUENCE [LARGE SCALE GENOMIC DNA]</scope>
    <source>
        <strain evidence="12">2200</strain>
    </source>
</reference>
<dbReference type="Proteomes" id="UP001237011">
    <property type="component" value="Chromosome"/>
</dbReference>